<feature type="compositionally biased region" description="Polar residues" evidence="1">
    <location>
        <begin position="60"/>
        <end position="71"/>
    </location>
</feature>
<feature type="compositionally biased region" description="Basic residues" evidence="1">
    <location>
        <begin position="46"/>
        <end position="58"/>
    </location>
</feature>
<dbReference type="Proteomes" id="UP001519460">
    <property type="component" value="Unassembled WGS sequence"/>
</dbReference>
<accession>A0ABD0J8P7</accession>
<protein>
    <recommendedName>
        <fullName evidence="4">Peptidase M12B domain-containing protein</fullName>
    </recommendedName>
</protein>
<gene>
    <name evidence="2" type="ORF">BaRGS_00037426</name>
</gene>
<organism evidence="2 3">
    <name type="scientific">Batillaria attramentaria</name>
    <dbReference type="NCBI Taxonomy" id="370345"/>
    <lineage>
        <taxon>Eukaryota</taxon>
        <taxon>Metazoa</taxon>
        <taxon>Spiralia</taxon>
        <taxon>Lophotrochozoa</taxon>
        <taxon>Mollusca</taxon>
        <taxon>Gastropoda</taxon>
        <taxon>Caenogastropoda</taxon>
        <taxon>Sorbeoconcha</taxon>
        <taxon>Cerithioidea</taxon>
        <taxon>Batillariidae</taxon>
        <taxon>Batillaria</taxon>
    </lineage>
</organism>
<dbReference type="SUPFAM" id="SSF55486">
    <property type="entry name" value="Metalloproteases ('zincins'), catalytic domain"/>
    <property type="match status" value="1"/>
</dbReference>
<dbReference type="EMBL" id="JACVVK020000560">
    <property type="protein sequence ID" value="KAK7466025.1"/>
    <property type="molecule type" value="Genomic_DNA"/>
</dbReference>
<sequence length="498" mass="55042">EFAIYQDQQHGAIFAVAKGRDQQGRPQFNIEGVLHSHGKVFDVRSTRRQNPRQRHRYPRNANSDDLENANNNTNRVFQGVQVKNVTGLHEQHTSRRKRAVTQDVYIDVVALVDFAAYNTETTEWEKQQDALDNIRQYYALVISGVDLLYKSIDALGVLGYTIHVRLSDIIVATCGLSSLWTEQLRTPQDTVDGDLALGNLTDWAANTDLLLTYDHLMLFTGSIVEDLGGFECIGTAAHELGHGLFAYHDGAANSCDSIDRYVMAEYAIGSQTPQDELNPWSFSTCSAQYFDDYFVTLLSTSRGQQCLYNSLTVDGDVPDVSSQMPGQLYDVDEQCRLIYGTDSYFCRTVIIGHIGFRWCVGGECVYDSAAPSVPANCTFGDFPGPIFGSADCPTHVVNFPTDCVDYDVVNEYCCHSCGSGTSRRKRSSGSQVTCSDIPTAPYLCYDILTASQCCSDCYLVSDLTNIGCEFGDKDPSLCSPVSLTSTTCQDPVYQDVCC</sequence>
<proteinExistence type="predicted"/>
<evidence type="ECO:0008006" key="4">
    <source>
        <dbReference type="Google" id="ProtNLM"/>
    </source>
</evidence>
<evidence type="ECO:0000256" key="1">
    <source>
        <dbReference type="SAM" id="MobiDB-lite"/>
    </source>
</evidence>
<evidence type="ECO:0000313" key="2">
    <source>
        <dbReference type="EMBL" id="KAK7466025.1"/>
    </source>
</evidence>
<name>A0ABD0J8P7_9CAEN</name>
<feature type="region of interest" description="Disordered" evidence="1">
    <location>
        <begin position="44"/>
        <end position="71"/>
    </location>
</feature>
<dbReference type="AlphaFoldDB" id="A0ABD0J8P7"/>
<comment type="caution">
    <text evidence="2">The sequence shown here is derived from an EMBL/GenBank/DDBJ whole genome shotgun (WGS) entry which is preliminary data.</text>
</comment>
<keyword evidence="3" id="KW-1185">Reference proteome</keyword>
<feature type="non-terminal residue" evidence="2">
    <location>
        <position position="1"/>
    </location>
</feature>
<evidence type="ECO:0000313" key="3">
    <source>
        <dbReference type="Proteomes" id="UP001519460"/>
    </source>
</evidence>
<feature type="non-terminal residue" evidence="2">
    <location>
        <position position="498"/>
    </location>
</feature>
<dbReference type="Gene3D" id="3.40.1620.60">
    <property type="match status" value="1"/>
</dbReference>
<dbReference type="InterPro" id="IPR024079">
    <property type="entry name" value="MetalloPept_cat_dom_sf"/>
</dbReference>
<dbReference type="Gene3D" id="3.40.390.10">
    <property type="entry name" value="Collagenase (Catalytic Domain)"/>
    <property type="match status" value="2"/>
</dbReference>
<reference evidence="2 3" key="1">
    <citation type="journal article" date="2023" name="Sci. Data">
        <title>Genome assembly of the Korean intertidal mud-creeper Batillaria attramentaria.</title>
        <authorList>
            <person name="Patra A.K."/>
            <person name="Ho P.T."/>
            <person name="Jun S."/>
            <person name="Lee S.J."/>
            <person name="Kim Y."/>
            <person name="Won Y.J."/>
        </authorList>
    </citation>
    <scope>NUCLEOTIDE SEQUENCE [LARGE SCALE GENOMIC DNA]</scope>
    <source>
        <strain evidence="2">Wonlab-2016</strain>
    </source>
</reference>